<evidence type="ECO:0000256" key="6">
    <source>
        <dbReference type="ARBA" id="ARBA00023006"/>
    </source>
</evidence>
<keyword evidence="5" id="KW-0653">Protein transport</keyword>
<comment type="caution">
    <text evidence="11">The sequence shown here is derived from an EMBL/GenBank/DDBJ whole genome shotgun (WGS) entry which is preliminary data.</text>
</comment>
<organism evidence="11 12">
    <name type="scientific">Halocaridina rubra</name>
    <name type="common">Hawaiian red shrimp</name>
    <dbReference type="NCBI Taxonomy" id="373956"/>
    <lineage>
        <taxon>Eukaryota</taxon>
        <taxon>Metazoa</taxon>
        <taxon>Ecdysozoa</taxon>
        <taxon>Arthropoda</taxon>
        <taxon>Crustacea</taxon>
        <taxon>Multicrustacea</taxon>
        <taxon>Malacostraca</taxon>
        <taxon>Eumalacostraca</taxon>
        <taxon>Eucarida</taxon>
        <taxon>Decapoda</taxon>
        <taxon>Pleocyemata</taxon>
        <taxon>Caridea</taxon>
        <taxon>Atyoidea</taxon>
        <taxon>Atyidae</taxon>
        <taxon>Halocaridina</taxon>
    </lineage>
</organism>
<dbReference type="Gene3D" id="3.40.140.70">
    <property type="entry name" value="Ubiquitin-like modifier-activating enzyme ATG7 N-terminal domain"/>
    <property type="match status" value="1"/>
</dbReference>
<keyword evidence="12" id="KW-1185">Reference proteome</keyword>
<evidence type="ECO:0000259" key="10">
    <source>
        <dbReference type="Pfam" id="PF16420"/>
    </source>
</evidence>
<evidence type="ECO:0000256" key="1">
    <source>
        <dbReference type="ARBA" id="ARBA00010931"/>
    </source>
</evidence>
<comment type="similarity">
    <text evidence="1">Belongs to the ATG7 family.</text>
</comment>
<dbReference type="EMBL" id="JAXCGZ010007900">
    <property type="protein sequence ID" value="KAK7078296.1"/>
    <property type="molecule type" value="Genomic_DNA"/>
</dbReference>
<dbReference type="Proteomes" id="UP001381693">
    <property type="component" value="Unassembled WGS sequence"/>
</dbReference>
<evidence type="ECO:0000313" key="11">
    <source>
        <dbReference type="EMBL" id="KAK7078296.1"/>
    </source>
</evidence>
<sequence length="225" mass="25478">MMADSSILQFAPFSSAVDAGFWHKFTDLKLDVLHLSEEPVAIMGNYVNSDALGLPTRLNIDYDALESNQNPLKWTCVVPGTLINTNTIEEFKSRDKVEMLKVAATSLWNSMLSEEVLRNPPLLSSFLMFTFADLKKYHYYYWFAFPAFTYPKTIPLVQRPQALSEHFTDEQVTAFLSEYSSQESLVTQGVFAISQSSHGFTFHPLCDYPKLRGSASDVSVINQYV</sequence>
<evidence type="ECO:0000256" key="8">
    <source>
        <dbReference type="ARBA" id="ARBA00030242"/>
    </source>
</evidence>
<gene>
    <name evidence="11" type="primary">ATG7_1</name>
    <name evidence="11" type="ORF">SK128_026391</name>
</gene>
<dbReference type="AlphaFoldDB" id="A0AAN8X8M7"/>
<evidence type="ECO:0000256" key="9">
    <source>
        <dbReference type="ARBA" id="ARBA00032823"/>
    </source>
</evidence>
<dbReference type="GO" id="GO:0015031">
    <property type="term" value="P:protein transport"/>
    <property type="evidence" value="ECO:0007669"/>
    <property type="project" value="UniProtKB-KW"/>
</dbReference>
<evidence type="ECO:0000256" key="5">
    <source>
        <dbReference type="ARBA" id="ARBA00022927"/>
    </source>
</evidence>
<evidence type="ECO:0000256" key="4">
    <source>
        <dbReference type="ARBA" id="ARBA00022448"/>
    </source>
</evidence>
<accession>A0AAN8X8M7</accession>
<dbReference type="InterPro" id="IPR042522">
    <property type="entry name" value="Atg7_N_1"/>
</dbReference>
<dbReference type="Pfam" id="PF16420">
    <property type="entry name" value="ATG7_N"/>
    <property type="match status" value="1"/>
</dbReference>
<dbReference type="InterPro" id="IPR032197">
    <property type="entry name" value="Atg7_N"/>
</dbReference>
<evidence type="ECO:0000256" key="3">
    <source>
        <dbReference type="ARBA" id="ARBA00018730"/>
    </source>
</evidence>
<keyword evidence="6" id="KW-0072">Autophagy</keyword>
<evidence type="ECO:0000313" key="12">
    <source>
        <dbReference type="Proteomes" id="UP001381693"/>
    </source>
</evidence>
<dbReference type="FunFam" id="3.40.140.70:FF:000001">
    <property type="entry name" value="Ubiquitin-like modifier-activating enzyme atg7"/>
    <property type="match status" value="1"/>
</dbReference>
<proteinExistence type="inferred from homology"/>
<reference evidence="11 12" key="1">
    <citation type="submission" date="2023-11" db="EMBL/GenBank/DDBJ databases">
        <title>Halocaridina rubra genome assembly.</title>
        <authorList>
            <person name="Smith C."/>
        </authorList>
    </citation>
    <scope>NUCLEOTIDE SEQUENCE [LARGE SCALE GENOMIC DNA]</scope>
    <source>
        <strain evidence="11">EP-1</strain>
        <tissue evidence="11">Whole</tissue>
    </source>
</reference>
<name>A0AAN8X8M7_HALRR</name>
<protein>
    <recommendedName>
        <fullName evidence="2">Ubiquitin-like modifier-activating enzyme ATG7</fullName>
    </recommendedName>
    <alternativeName>
        <fullName evidence="7 9">ATG12-activating enzyme E1 ATG7</fullName>
    </alternativeName>
    <alternativeName>
        <fullName evidence="8">Autophagy-related protein 7</fullName>
    </alternativeName>
    <alternativeName>
        <fullName evidence="3">Ubiquitin-like modifier-activating enzyme atg7</fullName>
    </alternativeName>
</protein>
<evidence type="ECO:0000256" key="2">
    <source>
        <dbReference type="ARBA" id="ARBA00017647"/>
    </source>
</evidence>
<keyword evidence="4" id="KW-0813">Transport</keyword>
<dbReference type="GO" id="GO:0006914">
    <property type="term" value="P:autophagy"/>
    <property type="evidence" value="ECO:0007669"/>
    <property type="project" value="UniProtKB-KW"/>
</dbReference>
<feature type="domain" description="Ubiquitin-like modifier-activating enzyme Atg7 N-terminal" evidence="10">
    <location>
        <begin position="8"/>
        <end position="216"/>
    </location>
</feature>
<evidence type="ECO:0000256" key="7">
    <source>
        <dbReference type="ARBA" id="ARBA00029897"/>
    </source>
</evidence>